<protein>
    <recommendedName>
        <fullName evidence="7">dITP/XTP pyrophosphatase</fullName>
        <ecNumber evidence="7">3.6.1.66</ecNumber>
    </recommendedName>
    <alternativeName>
        <fullName evidence="7">Non-canonical purine NTP pyrophosphatase</fullName>
    </alternativeName>
    <alternativeName>
        <fullName evidence="7">Non-standard purine NTP pyrophosphatase</fullName>
    </alternativeName>
    <alternativeName>
        <fullName evidence="7">Nucleoside-triphosphate diphosphatase</fullName>
    </alternativeName>
    <alternativeName>
        <fullName evidence="7">Nucleoside-triphosphate pyrophosphatase</fullName>
        <shortName evidence="7">NTPase</shortName>
    </alternativeName>
</protein>
<dbReference type="EC" id="3.6.1.66" evidence="7"/>
<evidence type="ECO:0000256" key="7">
    <source>
        <dbReference type="HAMAP-Rule" id="MF_01405"/>
    </source>
</evidence>
<feature type="binding site" evidence="7">
    <location>
        <position position="89"/>
    </location>
    <ligand>
        <name>substrate</name>
    </ligand>
</feature>
<comment type="function">
    <text evidence="7">Pyrophosphatase that catalyzes the hydrolysis of nucleoside triphosphates to their monophosphate derivatives, with a high preference for the non-canonical purine nucleotides XTP (xanthosine triphosphate), dITP (deoxyinosine triphosphate) and ITP. Seems to function as a house-cleaning enzyme that removes non-canonical purine nucleotides from the nucleotide pool, thus preventing their incorporation into DNA/RNA and avoiding chromosomal lesions.</text>
</comment>
<organism evidence="9 10">
    <name type="scientific">Rhizosaccharibacter radicis</name>
    <dbReference type="NCBI Taxonomy" id="2782605"/>
    <lineage>
        <taxon>Bacteria</taxon>
        <taxon>Pseudomonadati</taxon>
        <taxon>Pseudomonadota</taxon>
        <taxon>Alphaproteobacteria</taxon>
        <taxon>Acetobacterales</taxon>
        <taxon>Acetobacteraceae</taxon>
        <taxon>Rhizosaccharibacter</taxon>
    </lineage>
</organism>
<keyword evidence="5 7" id="KW-0460">Magnesium</keyword>
<dbReference type="PANTHER" id="PTHR11067:SF9">
    <property type="entry name" value="INOSINE TRIPHOSPHATE PYROPHOSPHATASE"/>
    <property type="match status" value="1"/>
</dbReference>
<dbReference type="CDD" id="cd00515">
    <property type="entry name" value="HAM1"/>
    <property type="match status" value="1"/>
</dbReference>
<evidence type="ECO:0000256" key="8">
    <source>
        <dbReference type="RuleBase" id="RU003781"/>
    </source>
</evidence>
<evidence type="ECO:0000313" key="10">
    <source>
        <dbReference type="Proteomes" id="UP001524547"/>
    </source>
</evidence>
<dbReference type="Gene3D" id="3.90.950.10">
    <property type="match status" value="1"/>
</dbReference>
<dbReference type="InterPro" id="IPR002637">
    <property type="entry name" value="RdgB/HAM1"/>
</dbReference>
<keyword evidence="4 7" id="KW-0378">Hydrolase</keyword>
<dbReference type="RefSeq" id="WP_422920679.1">
    <property type="nucleotide sequence ID" value="NZ_JAMZEJ010000008.1"/>
</dbReference>
<evidence type="ECO:0000256" key="2">
    <source>
        <dbReference type="ARBA" id="ARBA00022723"/>
    </source>
</evidence>
<feature type="binding site" evidence="7">
    <location>
        <begin position="171"/>
        <end position="174"/>
    </location>
    <ligand>
        <name>substrate</name>
    </ligand>
</feature>
<dbReference type="SUPFAM" id="SSF52972">
    <property type="entry name" value="ITPase-like"/>
    <property type="match status" value="1"/>
</dbReference>
<feature type="binding site" evidence="7">
    <location>
        <position position="88"/>
    </location>
    <ligand>
        <name>Mg(2+)</name>
        <dbReference type="ChEBI" id="CHEBI:18420"/>
    </ligand>
</feature>
<feature type="binding site" evidence="7">
    <location>
        <position position="59"/>
    </location>
    <ligand>
        <name>Mg(2+)</name>
        <dbReference type="ChEBI" id="CHEBI:18420"/>
    </ligand>
</feature>
<comment type="similarity">
    <text evidence="1 7 8">Belongs to the HAM1 NTPase family.</text>
</comment>
<feature type="binding site" evidence="7">
    <location>
        <begin position="199"/>
        <end position="200"/>
    </location>
    <ligand>
        <name>substrate</name>
    </ligand>
</feature>
<dbReference type="HAMAP" id="MF_01405">
    <property type="entry name" value="Non_canon_purine_NTPase"/>
    <property type="match status" value="1"/>
</dbReference>
<feature type="binding site" evidence="7">
    <location>
        <position position="194"/>
    </location>
    <ligand>
        <name>substrate</name>
    </ligand>
</feature>
<reference evidence="9 10" key="1">
    <citation type="submission" date="2022-06" db="EMBL/GenBank/DDBJ databases">
        <title>Rhizosaccharibacter gen. nov. sp. nov. KSS12, endophytic bacteria isolated from sugarcane.</title>
        <authorList>
            <person name="Pitiwittayakul N."/>
        </authorList>
    </citation>
    <scope>NUCLEOTIDE SEQUENCE [LARGE SCALE GENOMIC DNA]</scope>
    <source>
        <strain evidence="9 10">KSS12</strain>
    </source>
</reference>
<dbReference type="Proteomes" id="UP001524547">
    <property type="component" value="Unassembled WGS sequence"/>
</dbReference>
<sequence length="213" mass="22849">MSGPADDRVNDVGARRLRRGDRLVLASHNKGKLREFDALLAPYGIAVLSAGALSLPEPDETEASFEGNARLKAEAAARAAGLPALADDSGFCVAALDGAPGIFSARWGGPERDFRAAMRRIHDEAGDALGKNPDVWFVCALCLAWPDGGWRSFEGRVDGQAAWPPRGELGHGYDPMFVPAGDRRTFAEMSDEEKNAISHRARAFAAFRDACLP</sequence>
<dbReference type="NCBIfam" id="TIGR00042">
    <property type="entry name" value="RdgB/HAM1 family non-canonical purine NTP pyrophosphatase"/>
    <property type="match status" value="1"/>
</dbReference>
<keyword evidence="2 7" id="KW-0479">Metal-binding</keyword>
<dbReference type="EMBL" id="JAMZEJ010000008">
    <property type="protein sequence ID" value="MCQ8241931.1"/>
    <property type="molecule type" value="Genomic_DNA"/>
</dbReference>
<dbReference type="Pfam" id="PF01725">
    <property type="entry name" value="Ham1p_like"/>
    <property type="match status" value="1"/>
</dbReference>
<dbReference type="InterPro" id="IPR029001">
    <property type="entry name" value="ITPase-like_fam"/>
</dbReference>
<evidence type="ECO:0000256" key="6">
    <source>
        <dbReference type="ARBA" id="ARBA00023080"/>
    </source>
</evidence>
<feature type="binding site" evidence="7">
    <location>
        <begin position="27"/>
        <end position="32"/>
    </location>
    <ligand>
        <name>substrate</name>
    </ligand>
</feature>
<comment type="subunit">
    <text evidence="7">Homodimer.</text>
</comment>
<proteinExistence type="inferred from homology"/>
<keyword evidence="10" id="KW-1185">Reference proteome</keyword>
<comment type="catalytic activity">
    <reaction evidence="7">
        <text>XTP + H2O = XMP + diphosphate + H(+)</text>
        <dbReference type="Rhea" id="RHEA:28610"/>
        <dbReference type="ChEBI" id="CHEBI:15377"/>
        <dbReference type="ChEBI" id="CHEBI:15378"/>
        <dbReference type="ChEBI" id="CHEBI:33019"/>
        <dbReference type="ChEBI" id="CHEBI:57464"/>
        <dbReference type="ChEBI" id="CHEBI:61314"/>
        <dbReference type="EC" id="3.6.1.66"/>
    </reaction>
</comment>
<feature type="active site" description="Proton acceptor" evidence="7">
    <location>
        <position position="88"/>
    </location>
</feature>
<evidence type="ECO:0000256" key="1">
    <source>
        <dbReference type="ARBA" id="ARBA00008023"/>
    </source>
</evidence>
<accession>A0ABT1W005</accession>
<comment type="cofactor">
    <cofactor evidence="7">
        <name>Mg(2+)</name>
        <dbReference type="ChEBI" id="CHEBI:18420"/>
    </cofactor>
    <text evidence="7">Binds 1 Mg(2+) ion per subunit.</text>
</comment>
<comment type="catalytic activity">
    <reaction evidence="7">
        <text>dITP + H2O = dIMP + diphosphate + H(+)</text>
        <dbReference type="Rhea" id="RHEA:28342"/>
        <dbReference type="ChEBI" id="CHEBI:15377"/>
        <dbReference type="ChEBI" id="CHEBI:15378"/>
        <dbReference type="ChEBI" id="CHEBI:33019"/>
        <dbReference type="ChEBI" id="CHEBI:61194"/>
        <dbReference type="ChEBI" id="CHEBI:61382"/>
        <dbReference type="EC" id="3.6.1.66"/>
    </reaction>
</comment>
<evidence type="ECO:0000256" key="5">
    <source>
        <dbReference type="ARBA" id="ARBA00022842"/>
    </source>
</evidence>
<evidence type="ECO:0000313" key="9">
    <source>
        <dbReference type="EMBL" id="MCQ8241931.1"/>
    </source>
</evidence>
<gene>
    <name evidence="9" type="primary">rdgB</name>
    <name evidence="9" type="ORF">NFI88_13915</name>
</gene>
<dbReference type="PANTHER" id="PTHR11067">
    <property type="entry name" value="INOSINE TRIPHOSPHATE PYROPHOSPHATASE/HAM1 PROTEIN"/>
    <property type="match status" value="1"/>
</dbReference>
<keyword evidence="6 7" id="KW-0546">Nucleotide metabolism</keyword>
<dbReference type="InterPro" id="IPR020922">
    <property type="entry name" value="dITP/XTP_pyrophosphatase"/>
</dbReference>
<name>A0ABT1W005_9PROT</name>
<evidence type="ECO:0000256" key="3">
    <source>
        <dbReference type="ARBA" id="ARBA00022741"/>
    </source>
</evidence>
<comment type="catalytic activity">
    <reaction evidence="7">
        <text>ITP + H2O = IMP + diphosphate + H(+)</text>
        <dbReference type="Rhea" id="RHEA:29399"/>
        <dbReference type="ChEBI" id="CHEBI:15377"/>
        <dbReference type="ChEBI" id="CHEBI:15378"/>
        <dbReference type="ChEBI" id="CHEBI:33019"/>
        <dbReference type="ChEBI" id="CHEBI:58053"/>
        <dbReference type="ChEBI" id="CHEBI:61402"/>
        <dbReference type="EC" id="3.6.1.66"/>
    </reaction>
</comment>
<comment type="caution">
    <text evidence="9">The sequence shown here is derived from an EMBL/GenBank/DDBJ whole genome shotgun (WGS) entry which is preliminary data.</text>
</comment>
<keyword evidence="3 7" id="KW-0547">Nucleotide-binding</keyword>
<evidence type="ECO:0000256" key="4">
    <source>
        <dbReference type="ARBA" id="ARBA00022801"/>
    </source>
</evidence>